<sequence length="64" mass="7146">MLIICKLGRATMPKWPLAFHPWRANQATRCHGRQTRASLGRRLESLGRARHVPDIPSPTTGSVS</sequence>
<protein>
    <submittedName>
        <fullName evidence="1">Uncharacterized protein</fullName>
    </submittedName>
</protein>
<organism evidence="1 2">
    <name type="scientific">Colletotrichum orchidophilum</name>
    <dbReference type="NCBI Taxonomy" id="1209926"/>
    <lineage>
        <taxon>Eukaryota</taxon>
        <taxon>Fungi</taxon>
        <taxon>Dikarya</taxon>
        <taxon>Ascomycota</taxon>
        <taxon>Pezizomycotina</taxon>
        <taxon>Sordariomycetes</taxon>
        <taxon>Hypocreomycetidae</taxon>
        <taxon>Glomerellales</taxon>
        <taxon>Glomerellaceae</taxon>
        <taxon>Colletotrichum</taxon>
    </lineage>
</organism>
<name>A0A1G4BGP9_9PEZI</name>
<evidence type="ECO:0000313" key="2">
    <source>
        <dbReference type="Proteomes" id="UP000176998"/>
    </source>
</evidence>
<accession>A0A1G4BGP9</accession>
<dbReference type="Proteomes" id="UP000176998">
    <property type="component" value="Unassembled WGS sequence"/>
</dbReference>
<keyword evidence="2" id="KW-1185">Reference proteome</keyword>
<reference evidence="1 2" key="1">
    <citation type="submission" date="2016-09" db="EMBL/GenBank/DDBJ databases">
        <authorList>
            <person name="Capua I."/>
            <person name="De Benedictis P."/>
            <person name="Joannis T."/>
            <person name="Lombin L.H."/>
            <person name="Cattoli G."/>
        </authorList>
    </citation>
    <scope>NUCLEOTIDE SEQUENCE [LARGE SCALE GENOMIC DNA]</scope>
    <source>
        <strain evidence="1 2">IMI 309357</strain>
    </source>
</reference>
<gene>
    <name evidence="1" type="ORF">CORC01_04151</name>
</gene>
<dbReference type="GeneID" id="34557309"/>
<comment type="caution">
    <text evidence="1">The sequence shown here is derived from an EMBL/GenBank/DDBJ whole genome shotgun (WGS) entry which is preliminary data.</text>
</comment>
<dbReference type="EMBL" id="MJBS01000026">
    <property type="protein sequence ID" value="OHF00612.1"/>
    <property type="molecule type" value="Genomic_DNA"/>
</dbReference>
<evidence type="ECO:0000313" key="1">
    <source>
        <dbReference type="EMBL" id="OHF00612.1"/>
    </source>
</evidence>
<dbReference type="RefSeq" id="XP_022477755.1">
    <property type="nucleotide sequence ID" value="XM_022615799.1"/>
</dbReference>
<dbReference type="AlphaFoldDB" id="A0A1G4BGP9"/>
<dbReference type="OrthoDB" id="10360954at2759"/>
<proteinExistence type="predicted"/>